<organism evidence="2 3">
    <name type="scientific">Hymenobacter humi</name>
    <dbReference type="NCBI Taxonomy" id="1411620"/>
    <lineage>
        <taxon>Bacteria</taxon>
        <taxon>Pseudomonadati</taxon>
        <taxon>Bacteroidota</taxon>
        <taxon>Cytophagia</taxon>
        <taxon>Cytophagales</taxon>
        <taxon>Hymenobacteraceae</taxon>
        <taxon>Hymenobacter</taxon>
    </lineage>
</organism>
<dbReference type="EMBL" id="JBHTEK010000001">
    <property type="protein sequence ID" value="MFC7667771.1"/>
    <property type="molecule type" value="Genomic_DNA"/>
</dbReference>
<protein>
    <submittedName>
        <fullName evidence="2">Uncharacterized protein</fullName>
    </submittedName>
</protein>
<dbReference type="RefSeq" id="WP_380202565.1">
    <property type="nucleotide sequence ID" value="NZ_JBHTEK010000001.1"/>
</dbReference>
<evidence type="ECO:0000313" key="3">
    <source>
        <dbReference type="Proteomes" id="UP001596513"/>
    </source>
</evidence>
<feature type="compositionally biased region" description="Low complexity" evidence="1">
    <location>
        <begin position="11"/>
        <end position="20"/>
    </location>
</feature>
<reference evidence="3" key="1">
    <citation type="journal article" date="2019" name="Int. J. Syst. Evol. Microbiol.">
        <title>The Global Catalogue of Microorganisms (GCM) 10K type strain sequencing project: providing services to taxonomists for standard genome sequencing and annotation.</title>
        <authorList>
            <consortium name="The Broad Institute Genomics Platform"/>
            <consortium name="The Broad Institute Genome Sequencing Center for Infectious Disease"/>
            <person name="Wu L."/>
            <person name="Ma J."/>
        </authorList>
    </citation>
    <scope>NUCLEOTIDE SEQUENCE [LARGE SCALE GENOMIC DNA]</scope>
    <source>
        <strain evidence="3">JCM 19635</strain>
    </source>
</reference>
<feature type="compositionally biased region" description="Pro residues" evidence="1">
    <location>
        <begin position="1"/>
        <end position="10"/>
    </location>
</feature>
<feature type="compositionally biased region" description="Low complexity" evidence="1">
    <location>
        <begin position="36"/>
        <end position="51"/>
    </location>
</feature>
<feature type="region of interest" description="Disordered" evidence="1">
    <location>
        <begin position="1"/>
        <end position="51"/>
    </location>
</feature>
<proteinExistence type="predicted"/>
<evidence type="ECO:0000313" key="2">
    <source>
        <dbReference type="EMBL" id="MFC7667771.1"/>
    </source>
</evidence>
<keyword evidence="3" id="KW-1185">Reference proteome</keyword>
<gene>
    <name evidence="2" type="ORF">ACFQT0_10525</name>
</gene>
<sequence length="51" mass="5854">MRPAPLPAAAPEPVVAQLPPLLRPRPQRRWQTSPARQSQSQHPQLSQLRRR</sequence>
<name>A0ABW2U4J0_9BACT</name>
<comment type="caution">
    <text evidence="2">The sequence shown here is derived from an EMBL/GenBank/DDBJ whole genome shotgun (WGS) entry which is preliminary data.</text>
</comment>
<dbReference type="Proteomes" id="UP001596513">
    <property type="component" value="Unassembled WGS sequence"/>
</dbReference>
<accession>A0ABW2U4J0</accession>
<evidence type="ECO:0000256" key="1">
    <source>
        <dbReference type="SAM" id="MobiDB-lite"/>
    </source>
</evidence>